<feature type="transmembrane region" description="Helical" evidence="1">
    <location>
        <begin position="242"/>
        <end position="260"/>
    </location>
</feature>
<dbReference type="InterPro" id="IPR003675">
    <property type="entry name" value="Rce1/LyrA-like_dom"/>
</dbReference>
<gene>
    <name evidence="3" type="ORF">LARV_01076</name>
</gene>
<proteinExistence type="predicted"/>
<feature type="transmembrane region" description="Helical" evidence="1">
    <location>
        <begin position="22"/>
        <end position="45"/>
    </location>
</feature>
<feature type="transmembrane region" description="Helical" evidence="1">
    <location>
        <begin position="57"/>
        <end position="81"/>
    </location>
</feature>
<keyword evidence="4" id="KW-1185">Reference proteome</keyword>
<keyword evidence="3" id="KW-0378">Hydrolase</keyword>
<evidence type="ECO:0000313" key="4">
    <source>
        <dbReference type="Proteomes" id="UP000055060"/>
    </source>
</evidence>
<evidence type="ECO:0000256" key="1">
    <source>
        <dbReference type="SAM" id="Phobius"/>
    </source>
</evidence>
<dbReference type="Proteomes" id="UP000055060">
    <property type="component" value="Unassembled WGS sequence"/>
</dbReference>
<dbReference type="GO" id="GO:0080120">
    <property type="term" value="P:CAAX-box protein maturation"/>
    <property type="evidence" value="ECO:0007669"/>
    <property type="project" value="UniProtKB-ARBA"/>
</dbReference>
<dbReference type="Pfam" id="PF02517">
    <property type="entry name" value="Rce1-like"/>
    <property type="match status" value="1"/>
</dbReference>
<evidence type="ECO:0000313" key="3">
    <source>
        <dbReference type="EMBL" id="GAP13323.1"/>
    </source>
</evidence>
<dbReference type="AlphaFoldDB" id="A0A0S7BHH6"/>
<accession>A0A0S7BHH6</accession>
<dbReference type="RefSeq" id="WP_075072669.1">
    <property type="nucleotide sequence ID" value="NZ_DF967972.1"/>
</dbReference>
<dbReference type="GO" id="GO:0006508">
    <property type="term" value="P:proteolysis"/>
    <property type="evidence" value="ECO:0007669"/>
    <property type="project" value="UniProtKB-KW"/>
</dbReference>
<keyword evidence="1" id="KW-0472">Membrane</keyword>
<feature type="transmembrane region" description="Helical" evidence="1">
    <location>
        <begin position="169"/>
        <end position="190"/>
    </location>
</feature>
<name>A0A0S7BHH6_9CHLR</name>
<feature type="domain" description="CAAX prenyl protease 2/Lysostaphin resistance protein A-like" evidence="2">
    <location>
        <begin position="133"/>
        <end position="232"/>
    </location>
</feature>
<dbReference type="EMBL" id="DF967972">
    <property type="protein sequence ID" value="GAP13323.1"/>
    <property type="molecule type" value="Genomic_DNA"/>
</dbReference>
<dbReference type="OrthoDB" id="9777755at2"/>
<sequence>MNSSANIQSSLSGRAPRNETKILALFLVLTFGLTWGLATLFLLFPDQINAVFGEVSFSHPLILLAIYAPGIAGVFTIWRYFGLKGLGSFFHRLTLWRAPRLWWLFLVLGIPAVVFAGAAIKGTIRDPFPFSPWYQVLPALALALFLGPLEEFGWRGLALPFLQRKFSPFWAGLILGGIWAFWHIPAFLISGMPQTTWSAGPYFLGIIAISVILTPLFNSSRGSLLIAILYHFQMMNPIWPDAQPWDNLLWIAAAVLIVWLNRRTMFKRGLGVTDVLMPNDPGRLSA</sequence>
<keyword evidence="1" id="KW-1133">Transmembrane helix</keyword>
<dbReference type="GO" id="GO:0004175">
    <property type="term" value="F:endopeptidase activity"/>
    <property type="evidence" value="ECO:0007669"/>
    <property type="project" value="UniProtKB-ARBA"/>
</dbReference>
<keyword evidence="1" id="KW-0812">Transmembrane</keyword>
<feature type="transmembrane region" description="Helical" evidence="1">
    <location>
        <begin position="202"/>
        <end position="230"/>
    </location>
</feature>
<feature type="transmembrane region" description="Helical" evidence="1">
    <location>
        <begin position="101"/>
        <end position="120"/>
    </location>
</feature>
<keyword evidence="3" id="KW-0645">Protease</keyword>
<protein>
    <submittedName>
        <fullName evidence="3">CAAX protease self-immunity</fullName>
    </submittedName>
</protein>
<reference evidence="3" key="1">
    <citation type="submission" date="2015-07" db="EMBL/GenBank/DDBJ databases">
        <title>Draft Genome Sequences of Anaerolinea thermolimosa IMO-1, Bellilinea caldifistulae GOMI-1, Leptolinea tardivitalis YMTK-2, Levilinea saccharolytica KIBI-1,Longilinea arvoryzae KOME-1, Previously Described as Members of the Anaerolineaceae (Chloroflexi).</title>
        <authorList>
            <person name="Sekiguchi Y."/>
            <person name="Ohashi A."/>
            <person name="Matsuura N."/>
            <person name="Tourlousse M.D."/>
        </authorList>
    </citation>
    <scope>NUCLEOTIDE SEQUENCE [LARGE SCALE GENOMIC DNA]</scope>
    <source>
        <strain evidence="3">KOME-1</strain>
    </source>
</reference>
<organism evidence="3">
    <name type="scientific">Longilinea arvoryzae</name>
    <dbReference type="NCBI Taxonomy" id="360412"/>
    <lineage>
        <taxon>Bacteria</taxon>
        <taxon>Bacillati</taxon>
        <taxon>Chloroflexota</taxon>
        <taxon>Anaerolineae</taxon>
        <taxon>Anaerolineales</taxon>
        <taxon>Anaerolineaceae</taxon>
        <taxon>Longilinea</taxon>
    </lineage>
</organism>
<evidence type="ECO:0000259" key="2">
    <source>
        <dbReference type="Pfam" id="PF02517"/>
    </source>
</evidence>